<organism evidence="3">
    <name type="scientific">Candidatus Methanophaga sp. ANME-1 ERB7</name>
    <dbReference type="NCBI Taxonomy" id="2759913"/>
    <lineage>
        <taxon>Archaea</taxon>
        <taxon>Methanobacteriati</taxon>
        <taxon>Methanobacteriota</taxon>
        <taxon>Stenosarchaea group</taxon>
        <taxon>Methanomicrobia</taxon>
        <taxon>Candidatus Methanophagales</taxon>
        <taxon>Candidatus Methanophagaceae</taxon>
        <taxon>Candidatus Methanophaga</taxon>
    </lineage>
</organism>
<dbReference type="InterPro" id="IPR036397">
    <property type="entry name" value="RNaseH_sf"/>
</dbReference>
<evidence type="ECO:0000259" key="2">
    <source>
        <dbReference type="PROSITE" id="PS50994"/>
    </source>
</evidence>
<evidence type="ECO:0000313" key="3">
    <source>
        <dbReference type="EMBL" id="QNO55527.1"/>
    </source>
</evidence>
<feature type="domain" description="Integrase catalytic" evidence="2">
    <location>
        <begin position="143"/>
        <end position="304"/>
    </location>
</feature>
<accession>A0A7G9Z5J3</accession>
<dbReference type="PANTHER" id="PTHR35004:SF7">
    <property type="entry name" value="INTEGRASE PROTEIN"/>
    <property type="match status" value="1"/>
</dbReference>
<name>A0A7G9Z5J3_9EURY</name>
<dbReference type="PANTHER" id="PTHR35004">
    <property type="entry name" value="TRANSPOSASE RV3428C-RELATED"/>
    <property type="match status" value="1"/>
</dbReference>
<evidence type="ECO:0000256" key="1">
    <source>
        <dbReference type="SAM" id="MobiDB-lite"/>
    </source>
</evidence>
<sequence length="394" mass="45916">MFISTKAISRHCTADLAIKGDESLQGTTFKKNDEEKENNSSSTQKGVKKVEKKHEGSNVYTNPLANPQRNPNVDSKRTEPLTEMEIRAIKEANQRYPEFGPWNLSLLLSNEFAVHVSTMSILRVLDHERYKSSKIAEKVKFYEKSRPHIMYHADTMEVRLGNGSLIYQISVEDDYSRGYMALCVFQTKHSYFVILTLLRAFRLHSKPKLFHHDNGGEYNNGVVSRLLRMLDVVDVPTEVENPKGNGKKERAHSQDRKYFYDKYQFQDIERVERGIPEYIRFRNESKGQWARYGKTALSVLKDAEAKPLTDEEMEKVIRELFFEKVERTVKQNGKVKFEGKRYHVGRKMSGETMEVTVTLRGVEVWHNGAFVKRWKYWEYVLGIAAGYMLEKYLL</sequence>
<reference evidence="3" key="1">
    <citation type="submission" date="2020-06" db="EMBL/GenBank/DDBJ databases">
        <title>Unique genomic features of the anaerobic methanotrophic archaea.</title>
        <authorList>
            <person name="Chadwick G.L."/>
            <person name="Skennerton C.T."/>
            <person name="Laso-Perez R."/>
            <person name="Leu A.O."/>
            <person name="Speth D.R."/>
            <person name="Yu H."/>
            <person name="Morgan-Lang C."/>
            <person name="Hatzenpichler R."/>
            <person name="Goudeau D."/>
            <person name="Malmstrom R."/>
            <person name="Brazelton W.J."/>
            <person name="Woyke T."/>
            <person name="Hallam S.J."/>
            <person name="Tyson G.W."/>
            <person name="Wegener G."/>
            <person name="Boetius A."/>
            <person name="Orphan V."/>
        </authorList>
    </citation>
    <scope>NUCLEOTIDE SEQUENCE</scope>
</reference>
<dbReference type="GO" id="GO:0003676">
    <property type="term" value="F:nucleic acid binding"/>
    <property type="evidence" value="ECO:0007669"/>
    <property type="project" value="InterPro"/>
</dbReference>
<dbReference type="InterPro" id="IPR001584">
    <property type="entry name" value="Integrase_cat-core"/>
</dbReference>
<dbReference type="InterPro" id="IPR012337">
    <property type="entry name" value="RNaseH-like_sf"/>
</dbReference>
<dbReference type="Gene3D" id="3.30.420.10">
    <property type="entry name" value="Ribonuclease H-like superfamily/Ribonuclease H"/>
    <property type="match status" value="1"/>
</dbReference>
<dbReference type="GO" id="GO:0015074">
    <property type="term" value="P:DNA integration"/>
    <property type="evidence" value="ECO:0007669"/>
    <property type="project" value="InterPro"/>
</dbReference>
<dbReference type="PROSITE" id="PS50994">
    <property type="entry name" value="INTEGRASE"/>
    <property type="match status" value="1"/>
</dbReference>
<gene>
    <name evidence="3" type="ORF">IBJMOJJD_00012</name>
</gene>
<feature type="compositionally biased region" description="Polar residues" evidence="1">
    <location>
        <begin position="58"/>
        <end position="73"/>
    </location>
</feature>
<protein>
    <recommendedName>
        <fullName evidence="2">Integrase catalytic domain-containing protein</fullName>
    </recommendedName>
</protein>
<proteinExistence type="predicted"/>
<dbReference type="EMBL" id="MT631617">
    <property type="protein sequence ID" value="QNO55527.1"/>
    <property type="molecule type" value="Genomic_DNA"/>
</dbReference>
<dbReference type="SUPFAM" id="SSF53098">
    <property type="entry name" value="Ribonuclease H-like"/>
    <property type="match status" value="1"/>
</dbReference>
<dbReference type="AlphaFoldDB" id="A0A7G9Z5J3"/>
<feature type="region of interest" description="Disordered" evidence="1">
    <location>
        <begin position="25"/>
        <end position="80"/>
    </location>
</feature>